<evidence type="ECO:0000256" key="4">
    <source>
        <dbReference type="ARBA" id="ARBA00022833"/>
    </source>
</evidence>
<dbReference type="PANTHER" id="PTHR30471">
    <property type="entry name" value="DNA REPAIR PROTEIN RADC"/>
    <property type="match status" value="1"/>
</dbReference>
<evidence type="ECO:0000259" key="8">
    <source>
        <dbReference type="PROSITE" id="PS50249"/>
    </source>
</evidence>
<evidence type="ECO:0000256" key="6">
    <source>
        <dbReference type="RuleBase" id="RU003797"/>
    </source>
</evidence>
<evidence type="ECO:0000313" key="9">
    <source>
        <dbReference type="EMBL" id="KPB01581.1"/>
    </source>
</evidence>
<dbReference type="PATRIC" id="fig|1514904.3.peg.370"/>
<dbReference type="PANTHER" id="PTHR30471:SF3">
    <property type="entry name" value="UPF0758 PROTEIN YEES-RELATED"/>
    <property type="match status" value="1"/>
</dbReference>
<dbReference type="Gene3D" id="3.40.140.10">
    <property type="entry name" value="Cytidine Deaminase, domain 2"/>
    <property type="match status" value="1"/>
</dbReference>
<dbReference type="GO" id="GO:0008237">
    <property type="term" value="F:metallopeptidase activity"/>
    <property type="evidence" value="ECO:0007669"/>
    <property type="project" value="UniProtKB-KW"/>
</dbReference>
<evidence type="ECO:0000256" key="1">
    <source>
        <dbReference type="ARBA" id="ARBA00022670"/>
    </source>
</evidence>
<dbReference type="InterPro" id="IPR010994">
    <property type="entry name" value="RuvA_2-like"/>
</dbReference>
<dbReference type="STRING" id="1514904.SU32_07755"/>
<dbReference type="GO" id="GO:0006508">
    <property type="term" value="P:proteolysis"/>
    <property type="evidence" value="ECO:0007669"/>
    <property type="project" value="UniProtKB-KW"/>
</dbReference>
<comment type="caution">
    <text evidence="9">The sequence shown here is derived from an EMBL/GenBank/DDBJ whole genome shotgun (WGS) entry which is preliminary data.</text>
</comment>
<evidence type="ECO:0000313" key="10">
    <source>
        <dbReference type="Proteomes" id="UP000038011"/>
    </source>
</evidence>
<evidence type="ECO:0000256" key="3">
    <source>
        <dbReference type="ARBA" id="ARBA00022801"/>
    </source>
</evidence>
<feature type="compositionally biased region" description="Polar residues" evidence="7">
    <location>
        <begin position="16"/>
        <end position="29"/>
    </location>
</feature>
<dbReference type="EMBL" id="JXMU01000010">
    <property type="protein sequence ID" value="KPB01581.1"/>
    <property type="molecule type" value="Genomic_DNA"/>
</dbReference>
<sequence length="261" mass="28625">MSHDEDGDERSLFFNEASTPQASSHSKPVTENPRPATKINPNAGHRDRLRQRFANAGEGALADYELLEMLLFRSLPRIDTKPIAKALITRFGSFGEVLGADPSLLMEVKGVKEATALDLKIVAAAARTMIRTGVLNREVLSSWNAVLDYCTAAMAYENKEQFRILFLDKKNALIADEVQQTGTVDHTPVYPREVLKRALELSATAIILVHNHPSGDPTPSRADIAMTKQIIDAIKPLGIAVHDHIIIGKSGHASMRGMQLI</sequence>
<dbReference type="NCBIfam" id="NF000642">
    <property type="entry name" value="PRK00024.1"/>
    <property type="match status" value="1"/>
</dbReference>
<proteinExistence type="inferred from homology"/>
<dbReference type="InterPro" id="IPR020891">
    <property type="entry name" value="UPF0758_CS"/>
</dbReference>
<gene>
    <name evidence="9" type="ORF">SU32_07755</name>
</gene>
<keyword evidence="1" id="KW-0645">Protease</keyword>
<dbReference type="CDD" id="cd08071">
    <property type="entry name" value="MPN_DUF2466"/>
    <property type="match status" value="1"/>
</dbReference>
<dbReference type="AlphaFoldDB" id="A0A0N0VLY0"/>
<name>A0A0N0VLY0_9HYPH</name>
<evidence type="ECO:0000256" key="5">
    <source>
        <dbReference type="ARBA" id="ARBA00023049"/>
    </source>
</evidence>
<keyword evidence="4" id="KW-0862">Zinc</keyword>
<dbReference type="Pfam" id="PF04002">
    <property type="entry name" value="RadC"/>
    <property type="match status" value="1"/>
</dbReference>
<keyword evidence="10" id="KW-1185">Reference proteome</keyword>
<dbReference type="Proteomes" id="UP000038011">
    <property type="component" value="Unassembled WGS sequence"/>
</dbReference>
<reference evidence="9 10" key="1">
    <citation type="submission" date="2015-01" db="EMBL/GenBank/DDBJ databases">
        <title>Ahrensia donghaiensis sp. nov., a novel dimethylsulphoniopropionate-cleavage bacterium isolated from seawater and emended descriptions of the genus Ahrensia and Ahrensia kielensis.</title>
        <authorList>
            <person name="Liu J."/>
        </authorList>
    </citation>
    <scope>NUCLEOTIDE SEQUENCE [LARGE SCALE GENOMIC DNA]</scope>
    <source>
        <strain evidence="9 10">LZD062</strain>
    </source>
</reference>
<dbReference type="InterPro" id="IPR001405">
    <property type="entry name" value="UPF0758"/>
</dbReference>
<dbReference type="NCBIfam" id="TIGR00608">
    <property type="entry name" value="radc"/>
    <property type="match status" value="1"/>
</dbReference>
<organism evidence="9 10">
    <name type="scientific">Ahrensia marina</name>
    <dbReference type="NCBI Taxonomy" id="1514904"/>
    <lineage>
        <taxon>Bacteria</taxon>
        <taxon>Pseudomonadati</taxon>
        <taxon>Pseudomonadota</taxon>
        <taxon>Alphaproteobacteria</taxon>
        <taxon>Hyphomicrobiales</taxon>
        <taxon>Ahrensiaceae</taxon>
        <taxon>Ahrensia</taxon>
    </lineage>
</organism>
<comment type="similarity">
    <text evidence="6">Belongs to the UPF0758 family.</text>
</comment>
<keyword evidence="3" id="KW-0378">Hydrolase</keyword>
<feature type="domain" description="MPN" evidence="8">
    <location>
        <begin position="139"/>
        <end position="261"/>
    </location>
</feature>
<dbReference type="PROSITE" id="PS01302">
    <property type="entry name" value="UPF0758"/>
    <property type="match status" value="1"/>
</dbReference>
<dbReference type="InterPro" id="IPR037518">
    <property type="entry name" value="MPN"/>
</dbReference>
<feature type="region of interest" description="Disordered" evidence="7">
    <location>
        <begin position="1"/>
        <end position="47"/>
    </location>
</feature>
<protein>
    <recommendedName>
        <fullName evidence="8">MPN domain-containing protein</fullName>
    </recommendedName>
</protein>
<accession>A0A0N0VLY0</accession>
<dbReference type="GO" id="GO:0046872">
    <property type="term" value="F:metal ion binding"/>
    <property type="evidence" value="ECO:0007669"/>
    <property type="project" value="UniProtKB-KW"/>
</dbReference>
<dbReference type="PROSITE" id="PS50249">
    <property type="entry name" value="MPN"/>
    <property type="match status" value="1"/>
</dbReference>
<evidence type="ECO:0000256" key="7">
    <source>
        <dbReference type="SAM" id="MobiDB-lite"/>
    </source>
</evidence>
<dbReference type="InterPro" id="IPR025657">
    <property type="entry name" value="RadC_JAB"/>
</dbReference>
<keyword evidence="5" id="KW-0482">Metalloprotease</keyword>
<dbReference type="SUPFAM" id="SSF47781">
    <property type="entry name" value="RuvA domain 2-like"/>
    <property type="match status" value="1"/>
</dbReference>
<dbReference type="Gene3D" id="1.10.150.20">
    <property type="entry name" value="5' to 3' exonuclease, C-terminal subdomain"/>
    <property type="match status" value="1"/>
</dbReference>
<keyword evidence="2" id="KW-0479">Metal-binding</keyword>
<dbReference type="SUPFAM" id="SSF102712">
    <property type="entry name" value="JAB1/MPN domain"/>
    <property type="match status" value="1"/>
</dbReference>
<evidence type="ECO:0000256" key="2">
    <source>
        <dbReference type="ARBA" id="ARBA00022723"/>
    </source>
</evidence>